<dbReference type="Gene3D" id="1.10.260.40">
    <property type="entry name" value="lambda repressor-like DNA-binding domains"/>
    <property type="match status" value="1"/>
</dbReference>
<gene>
    <name evidence="3" type="ORF">SAMN05421837_11546</name>
</gene>
<dbReference type="GO" id="GO:0003677">
    <property type="term" value="F:DNA binding"/>
    <property type="evidence" value="ECO:0007669"/>
    <property type="project" value="InterPro"/>
</dbReference>
<sequence>MEALGPVGERLAERLTALRRAAGLTQADLAAKLKALERPVLISALSRIEKGQRRVDVDDLVALALALGVSPNHLLLPAQPGQDLVKLAPDVTMTAGSAWRWATRDAPVPPADSFFISYSHEDGTEHARWIANLLREAGFAVWFDEWKISPGASIPALVREGVESSVASFVIVTPAYAESTGRWSSRELDMMLRQPGHGLVPVYFSKDAVPAVVGNYLGLDLVGKASEDARTLVLEAAAQLAPQVSTDR</sequence>
<dbReference type="InterPro" id="IPR010982">
    <property type="entry name" value="Lambda_DNA-bd_dom_sf"/>
</dbReference>
<evidence type="ECO:0000313" key="4">
    <source>
        <dbReference type="Proteomes" id="UP000198878"/>
    </source>
</evidence>
<dbReference type="CDD" id="cd00093">
    <property type="entry name" value="HTH_XRE"/>
    <property type="match status" value="1"/>
</dbReference>
<dbReference type="AlphaFoldDB" id="A0A1H5RH44"/>
<accession>A0A1H5RH44</accession>
<dbReference type="GO" id="GO:0007165">
    <property type="term" value="P:signal transduction"/>
    <property type="evidence" value="ECO:0007669"/>
    <property type="project" value="InterPro"/>
</dbReference>
<organism evidence="3 4">
    <name type="scientific">Amycolatopsis pretoriensis</name>
    <dbReference type="NCBI Taxonomy" id="218821"/>
    <lineage>
        <taxon>Bacteria</taxon>
        <taxon>Bacillati</taxon>
        <taxon>Actinomycetota</taxon>
        <taxon>Actinomycetes</taxon>
        <taxon>Pseudonocardiales</taxon>
        <taxon>Pseudonocardiaceae</taxon>
        <taxon>Amycolatopsis</taxon>
    </lineage>
</organism>
<name>A0A1H5RH44_9PSEU</name>
<feature type="domain" description="HTH cro/C1-type" evidence="2">
    <location>
        <begin position="15"/>
        <end position="74"/>
    </location>
</feature>
<dbReference type="InterPro" id="IPR000157">
    <property type="entry name" value="TIR_dom"/>
</dbReference>
<dbReference type="Pfam" id="PF13560">
    <property type="entry name" value="HTH_31"/>
    <property type="match status" value="1"/>
</dbReference>
<dbReference type="PROSITE" id="PS50104">
    <property type="entry name" value="TIR"/>
    <property type="match status" value="1"/>
</dbReference>
<dbReference type="EMBL" id="FNUJ01000015">
    <property type="protein sequence ID" value="SEF37695.1"/>
    <property type="molecule type" value="Genomic_DNA"/>
</dbReference>
<dbReference type="SUPFAM" id="SSF52200">
    <property type="entry name" value="Toll/Interleukin receptor TIR domain"/>
    <property type="match status" value="1"/>
</dbReference>
<dbReference type="SUPFAM" id="SSF47413">
    <property type="entry name" value="lambda repressor-like DNA-binding domains"/>
    <property type="match status" value="1"/>
</dbReference>
<dbReference type="InterPro" id="IPR035897">
    <property type="entry name" value="Toll_tir_struct_dom_sf"/>
</dbReference>
<evidence type="ECO:0000313" key="3">
    <source>
        <dbReference type="EMBL" id="SEF37695.1"/>
    </source>
</evidence>
<dbReference type="SMART" id="SM00530">
    <property type="entry name" value="HTH_XRE"/>
    <property type="match status" value="1"/>
</dbReference>
<evidence type="ECO:0000259" key="2">
    <source>
        <dbReference type="PROSITE" id="PS50943"/>
    </source>
</evidence>
<dbReference type="Gene3D" id="3.40.50.10140">
    <property type="entry name" value="Toll/interleukin-1 receptor homology (TIR) domain"/>
    <property type="match status" value="1"/>
</dbReference>
<dbReference type="STRING" id="218821.SAMN05421837_11546"/>
<feature type="domain" description="TIR" evidence="1">
    <location>
        <begin position="110"/>
        <end position="233"/>
    </location>
</feature>
<keyword evidence="4" id="KW-1185">Reference proteome</keyword>
<dbReference type="InterPro" id="IPR001387">
    <property type="entry name" value="Cro/C1-type_HTH"/>
</dbReference>
<dbReference type="Proteomes" id="UP000198878">
    <property type="component" value="Unassembled WGS sequence"/>
</dbReference>
<dbReference type="Pfam" id="PF13676">
    <property type="entry name" value="TIR_2"/>
    <property type="match status" value="1"/>
</dbReference>
<proteinExistence type="predicted"/>
<reference evidence="4" key="1">
    <citation type="submission" date="2016-10" db="EMBL/GenBank/DDBJ databases">
        <authorList>
            <person name="Varghese N."/>
            <person name="Submissions S."/>
        </authorList>
    </citation>
    <scope>NUCLEOTIDE SEQUENCE [LARGE SCALE GENOMIC DNA]</scope>
    <source>
        <strain evidence="4">DSM 44654</strain>
    </source>
</reference>
<dbReference type="PROSITE" id="PS50943">
    <property type="entry name" value="HTH_CROC1"/>
    <property type="match status" value="1"/>
</dbReference>
<evidence type="ECO:0000259" key="1">
    <source>
        <dbReference type="PROSITE" id="PS50104"/>
    </source>
</evidence>
<protein>
    <submittedName>
        <fullName evidence="3">Helix-turn-helix domain-containing protein</fullName>
    </submittedName>
</protein>